<name>A0A178ZLE6_9EURO</name>
<dbReference type="OrthoDB" id="3469466at2759"/>
<comment type="caution">
    <text evidence="2">The sequence shown here is derived from an EMBL/GenBank/DDBJ whole genome shotgun (WGS) entry which is preliminary data.</text>
</comment>
<dbReference type="Proteomes" id="UP000078343">
    <property type="component" value="Unassembled WGS sequence"/>
</dbReference>
<keyword evidence="3" id="KW-1185">Reference proteome</keyword>
<evidence type="ECO:0000313" key="2">
    <source>
        <dbReference type="EMBL" id="OAP59845.1"/>
    </source>
</evidence>
<dbReference type="STRING" id="1367422.A0A178ZLE6"/>
<dbReference type="AlphaFoldDB" id="A0A178ZLE6"/>
<organism evidence="2 3">
    <name type="scientific">Fonsecaea erecta</name>
    <dbReference type="NCBI Taxonomy" id="1367422"/>
    <lineage>
        <taxon>Eukaryota</taxon>
        <taxon>Fungi</taxon>
        <taxon>Dikarya</taxon>
        <taxon>Ascomycota</taxon>
        <taxon>Pezizomycotina</taxon>
        <taxon>Eurotiomycetes</taxon>
        <taxon>Chaetothyriomycetidae</taxon>
        <taxon>Chaetothyriales</taxon>
        <taxon>Herpotrichiellaceae</taxon>
        <taxon>Fonsecaea</taxon>
    </lineage>
</organism>
<feature type="region of interest" description="Disordered" evidence="1">
    <location>
        <begin position="1"/>
        <end position="119"/>
    </location>
</feature>
<dbReference type="EMBL" id="LVYI01000004">
    <property type="protein sequence ID" value="OAP59845.1"/>
    <property type="molecule type" value="Genomic_DNA"/>
</dbReference>
<feature type="region of interest" description="Disordered" evidence="1">
    <location>
        <begin position="545"/>
        <end position="564"/>
    </location>
</feature>
<evidence type="ECO:0008006" key="4">
    <source>
        <dbReference type="Google" id="ProtNLM"/>
    </source>
</evidence>
<feature type="compositionally biased region" description="Polar residues" evidence="1">
    <location>
        <begin position="12"/>
        <end position="21"/>
    </location>
</feature>
<evidence type="ECO:0000313" key="3">
    <source>
        <dbReference type="Proteomes" id="UP000078343"/>
    </source>
</evidence>
<accession>A0A178ZLE6</accession>
<protein>
    <recommendedName>
        <fullName evidence="4">Tachykinin family protein</fullName>
    </recommendedName>
</protein>
<proteinExistence type="predicted"/>
<gene>
    <name evidence="2" type="ORF">AYL99_04847</name>
</gene>
<dbReference type="RefSeq" id="XP_018693212.1">
    <property type="nucleotide sequence ID" value="XM_018836359.1"/>
</dbReference>
<evidence type="ECO:0000256" key="1">
    <source>
        <dbReference type="SAM" id="MobiDB-lite"/>
    </source>
</evidence>
<feature type="compositionally biased region" description="Basic residues" evidence="1">
    <location>
        <begin position="36"/>
        <end position="45"/>
    </location>
</feature>
<dbReference type="GeneID" id="30009015"/>
<sequence>MASDPQREFLFLNQSLTSQPRSQREKELQDADRRAHAARNSRLKRSAQQPEDEAASLISRSSKRSSRRPDEEVQQDGDDPALPLVKQQLAVRPRARGRRQTTAVPSLTPNTLTPRVLLGQGNHDPFDTASVSGLPPFIYDILNHSYRFVWPIVLNRDPKDAEQYAVMRSRSARENPFVLHAQIASAGGHRLRLLPAGDPSRSLIAQAVSYHERKALEAVAEILQKNPGPPWESIVAALILVTWPAGTHEEGPSKYPVSPMARGQNLHLFNNMILTPGRIQQIQRFYHILEPLGGLEGLSTLDHLQVFSFADAFVSSRLGVRPLWPWPNKLHHALDAFDDLVLDPRAFQLSLVMGRGFSCVKDARLRRLLMLACRTTLAIDLYHRKCPTAPSMRELCMARNAVQHQLCALDPPSDLVPSHDDSLYNMVRLAALIYSDLVIFPLGESVSVKSQLAYDLRKALELFFTGETLEAKAERELTLWCLIMGTMASYGTVHQEWYVAQLGCTLREDGRLLDWILFQTLMSHFLWWDHVLQPRCWDVWNEAAPSVPEESSPSPPENRDAATM</sequence>
<feature type="compositionally biased region" description="Basic and acidic residues" evidence="1">
    <location>
        <begin position="22"/>
        <end position="35"/>
    </location>
</feature>
<feature type="compositionally biased region" description="Polar residues" evidence="1">
    <location>
        <begin position="100"/>
        <end position="113"/>
    </location>
</feature>
<dbReference type="PANTHER" id="PTHR37540:SF5">
    <property type="entry name" value="TRANSCRIPTION FACTOR DOMAIN-CONTAINING PROTEIN"/>
    <property type="match status" value="1"/>
</dbReference>
<reference evidence="2 3" key="1">
    <citation type="submission" date="2016-04" db="EMBL/GenBank/DDBJ databases">
        <title>Draft genome of Fonsecaea erecta CBS 125763.</title>
        <authorList>
            <person name="Weiss V.A."/>
            <person name="Vicente V.A."/>
            <person name="Raittz R.T."/>
            <person name="Moreno L.F."/>
            <person name="De Souza E.M."/>
            <person name="Pedrosa F.O."/>
            <person name="Steffens M.B."/>
            <person name="Faoro H."/>
            <person name="Tadra-Sfeir M.Z."/>
            <person name="Najafzadeh M.J."/>
            <person name="Felipe M.S."/>
            <person name="Teixeira M."/>
            <person name="Sun J."/>
            <person name="Xi L."/>
            <person name="Gomes R."/>
            <person name="De Azevedo C.M."/>
            <person name="Salgado C.G."/>
            <person name="Da Silva M.B."/>
            <person name="Nascimento M.F."/>
            <person name="Queiroz-Telles F."/>
            <person name="Attili D.S."/>
            <person name="Gorbushina A."/>
        </authorList>
    </citation>
    <scope>NUCLEOTIDE SEQUENCE [LARGE SCALE GENOMIC DNA]</scope>
    <source>
        <strain evidence="2 3">CBS 125763</strain>
    </source>
</reference>
<dbReference type="PANTHER" id="PTHR37540">
    <property type="entry name" value="TRANSCRIPTION FACTOR (ACR-2), PUTATIVE-RELATED-RELATED"/>
    <property type="match status" value="1"/>
</dbReference>